<reference evidence="2" key="1">
    <citation type="submission" date="2018-05" db="EMBL/GenBank/DDBJ databases">
        <authorList>
            <person name="Lanie J.A."/>
            <person name="Ng W.-L."/>
            <person name="Kazmierczak K.M."/>
            <person name="Andrzejewski T.M."/>
            <person name="Davidsen T.M."/>
            <person name="Wayne K.J."/>
            <person name="Tettelin H."/>
            <person name="Glass J.I."/>
            <person name="Rusch D."/>
            <person name="Podicherti R."/>
            <person name="Tsui H.-C.T."/>
            <person name="Winkler M.E."/>
        </authorList>
    </citation>
    <scope>NUCLEOTIDE SEQUENCE</scope>
</reference>
<dbReference type="Gene3D" id="1.20.210.10">
    <property type="entry name" value="Cytochrome c oxidase-like, subunit I domain"/>
    <property type="match status" value="1"/>
</dbReference>
<feature type="transmembrane region" description="Helical" evidence="1">
    <location>
        <begin position="152"/>
        <end position="177"/>
    </location>
</feature>
<proteinExistence type="predicted"/>
<evidence type="ECO:0008006" key="3">
    <source>
        <dbReference type="Google" id="ProtNLM"/>
    </source>
</evidence>
<dbReference type="AlphaFoldDB" id="A0A382DZF7"/>
<accession>A0A382DZF7</accession>
<keyword evidence="1" id="KW-0812">Transmembrane</keyword>
<evidence type="ECO:0000313" key="2">
    <source>
        <dbReference type="EMBL" id="SVB43101.1"/>
    </source>
</evidence>
<protein>
    <recommendedName>
        <fullName evidence="3">Cytochrome oxidase subunit I profile domain-containing protein</fullName>
    </recommendedName>
</protein>
<feature type="non-terminal residue" evidence="2">
    <location>
        <position position="262"/>
    </location>
</feature>
<sequence>MSTAASIIQNTPILGKMFKVNGNDELTSINAWPSIIVMTSFVWLAIAMLLGLSMPVIQYYGLNIFLFEFYTALTLHGAAMTFPFAFSLMVGVSLHRAASCMGRKADGPLVVLYYIFMNVGALLFTVAVLAGFKITYTVMFPLPVVGAQMGVWPMWSVVLGFTGIALILVSMIILYPVQILQMIFWGKKHEELVLSPRTLNDPGMLGMLIAVIVLLVAGLPLLITAASVLLYLYGIFPASWIGWATTPVVFQFVFYIFAHNLM</sequence>
<feature type="transmembrane region" description="Helical" evidence="1">
    <location>
        <begin position="240"/>
        <end position="258"/>
    </location>
</feature>
<evidence type="ECO:0000256" key="1">
    <source>
        <dbReference type="SAM" id="Phobius"/>
    </source>
</evidence>
<feature type="transmembrane region" description="Helical" evidence="1">
    <location>
        <begin position="35"/>
        <end position="57"/>
    </location>
</feature>
<organism evidence="2">
    <name type="scientific">marine metagenome</name>
    <dbReference type="NCBI Taxonomy" id="408172"/>
    <lineage>
        <taxon>unclassified sequences</taxon>
        <taxon>metagenomes</taxon>
        <taxon>ecological metagenomes</taxon>
    </lineage>
</organism>
<dbReference type="EMBL" id="UINC01041602">
    <property type="protein sequence ID" value="SVB43101.1"/>
    <property type="molecule type" value="Genomic_DNA"/>
</dbReference>
<feature type="transmembrane region" description="Helical" evidence="1">
    <location>
        <begin position="69"/>
        <end position="90"/>
    </location>
</feature>
<dbReference type="SUPFAM" id="SSF81442">
    <property type="entry name" value="Cytochrome c oxidase subunit I-like"/>
    <property type="match status" value="1"/>
</dbReference>
<feature type="transmembrane region" description="Helical" evidence="1">
    <location>
        <begin position="111"/>
        <end position="132"/>
    </location>
</feature>
<dbReference type="InterPro" id="IPR036927">
    <property type="entry name" value="Cyt_c_oxase-like_su1_sf"/>
</dbReference>
<name>A0A382DZF7_9ZZZZ</name>
<keyword evidence="1" id="KW-1133">Transmembrane helix</keyword>
<keyword evidence="1" id="KW-0472">Membrane</keyword>
<feature type="transmembrane region" description="Helical" evidence="1">
    <location>
        <begin position="205"/>
        <end position="234"/>
    </location>
</feature>
<gene>
    <name evidence="2" type="ORF">METZ01_LOCUS195955</name>
</gene>